<comment type="caution">
    <text evidence="2">The sequence shown here is derived from an EMBL/GenBank/DDBJ whole genome shotgun (WGS) entry which is preliminary data.</text>
</comment>
<protein>
    <submittedName>
        <fullName evidence="2">Carboxypeptidase regulatory-like domain-containing protein</fullName>
    </submittedName>
</protein>
<accession>A0A2V5KDN9</accession>
<sequence length="286" mass="30279">MPIIDRYRLQPSPPITIDGREEETANIPLQQAPGVDAGNVSGSVRRPDGTMIPLATVKLFNSLGVPFEHTNSNPGGQFIFPRIPVGSYFITASEPGFLTPLRIPISVLANRTTMVTITMQPDADAPRGAFFGIVKNSADNTPIADATVELFQMVAGIPQLIGIVSTNETGQYLFARLTDGIYFITASKAGFLSSQSAPVDLAGREFVPQDVILPPDPDANTGTISGIVTDSQSGQPIAQAIVALYSIANGTETIIDITKSNDGGLYLFGDLPAGTYRVKATVQIEG</sequence>
<dbReference type="SUPFAM" id="SSF49452">
    <property type="entry name" value="Starch-binding domain-like"/>
    <property type="match status" value="1"/>
</dbReference>
<dbReference type="SUPFAM" id="SSF49478">
    <property type="entry name" value="Cna protein B-type domain"/>
    <property type="match status" value="1"/>
</dbReference>
<reference evidence="2 3" key="1">
    <citation type="submission" date="2018-05" db="EMBL/GenBank/DDBJ databases">
        <title>Paenibacillus flagellatus sp. nov., isolated from selenium mineral soil.</title>
        <authorList>
            <person name="Dai X."/>
        </authorList>
    </citation>
    <scope>NUCLEOTIDE SEQUENCE [LARGE SCALE GENOMIC DNA]</scope>
    <source>
        <strain evidence="2 3">DXL2</strain>
    </source>
</reference>
<dbReference type="GO" id="GO:0030246">
    <property type="term" value="F:carbohydrate binding"/>
    <property type="evidence" value="ECO:0007669"/>
    <property type="project" value="InterPro"/>
</dbReference>
<dbReference type="RefSeq" id="WP_110842101.1">
    <property type="nucleotide sequence ID" value="NZ_QJVJ01000010.1"/>
</dbReference>
<keyword evidence="2" id="KW-0378">Hydrolase</keyword>
<name>A0A2V5KDN9_9BACL</name>
<dbReference type="InterPro" id="IPR051417">
    <property type="entry name" value="SDr/BOS_complex"/>
</dbReference>
<dbReference type="EMBL" id="QJVJ01000010">
    <property type="protein sequence ID" value="PYI52030.1"/>
    <property type="molecule type" value="Genomic_DNA"/>
</dbReference>
<dbReference type="InterPro" id="IPR008969">
    <property type="entry name" value="CarboxyPept-like_regulatory"/>
</dbReference>
<dbReference type="Proteomes" id="UP000247476">
    <property type="component" value="Unassembled WGS sequence"/>
</dbReference>
<dbReference type="AlphaFoldDB" id="A0A2V5KDN9"/>
<dbReference type="PANTHER" id="PTHR23303">
    <property type="entry name" value="CARBOXYPEPTIDASE REGULATORY REGION-CONTAINING"/>
    <property type="match status" value="1"/>
</dbReference>
<keyword evidence="2" id="KW-0121">Carboxypeptidase</keyword>
<proteinExistence type="predicted"/>
<dbReference type="Gene3D" id="2.60.40.1120">
    <property type="entry name" value="Carboxypeptidase-like, regulatory domain"/>
    <property type="match status" value="3"/>
</dbReference>
<dbReference type="SUPFAM" id="SSF49464">
    <property type="entry name" value="Carboxypeptidase regulatory domain-like"/>
    <property type="match status" value="1"/>
</dbReference>
<organism evidence="2 3">
    <name type="scientific">Paenibacillus flagellatus</name>
    <dbReference type="NCBI Taxonomy" id="2211139"/>
    <lineage>
        <taxon>Bacteria</taxon>
        <taxon>Bacillati</taxon>
        <taxon>Bacillota</taxon>
        <taxon>Bacilli</taxon>
        <taxon>Bacillales</taxon>
        <taxon>Paenibacillaceae</taxon>
        <taxon>Paenibacillus</taxon>
    </lineage>
</organism>
<evidence type="ECO:0000313" key="3">
    <source>
        <dbReference type="Proteomes" id="UP000247476"/>
    </source>
</evidence>
<dbReference type="Pfam" id="PF13620">
    <property type="entry name" value="CarboxypepD_reg"/>
    <property type="match status" value="3"/>
</dbReference>
<evidence type="ECO:0000313" key="2">
    <source>
        <dbReference type="EMBL" id="PYI52030.1"/>
    </source>
</evidence>
<keyword evidence="3" id="KW-1185">Reference proteome</keyword>
<keyword evidence="1" id="KW-0732">Signal</keyword>
<evidence type="ECO:0000256" key="1">
    <source>
        <dbReference type="ARBA" id="ARBA00022729"/>
    </source>
</evidence>
<dbReference type="OrthoDB" id="176752at2"/>
<dbReference type="InterPro" id="IPR013784">
    <property type="entry name" value="Carb-bd-like_fold"/>
</dbReference>
<keyword evidence="2" id="KW-0645">Protease</keyword>
<gene>
    <name evidence="2" type="ORF">DLM86_21320</name>
</gene>
<dbReference type="GO" id="GO:0004180">
    <property type="term" value="F:carboxypeptidase activity"/>
    <property type="evidence" value="ECO:0007669"/>
    <property type="project" value="UniProtKB-KW"/>
</dbReference>